<dbReference type="FunFam" id="3.20.20.300:FF:000005">
    <property type="entry name" value="Periplasmic beta-glucosidase"/>
    <property type="match status" value="1"/>
</dbReference>
<feature type="chain" id="PRO_5029593427" description="Periplasmic beta-glucosidase" evidence="11">
    <location>
        <begin position="25"/>
        <end position="773"/>
    </location>
</feature>
<sequence length="773" mass="84738">MKKVFRRTSLLLAAILMGSTSIQAQKSPQDMDRFIDALMKKMTVEEKIGQLNLPVTGEITTGQAKSSDVAKKIEQGLVGGLFNLKGVAKIRDVQKLAVENSRLGIPLLFGMDVIHGYETIFPIPLGLSCTWDMKAIQKSARIAAVEASADGISWTFSPMVDISRDPRWGRVSEGNGEDPFLGGAIAKAMVLGYQGDKLNDQLKRNDEIMACVKHFALYGAGEAGRDYNTVDMSRNRMFNEYLYPYQAAVDAGVGSVMASFSEVDGVPATANKWLMTDVLRKQWGFNGFVVTDFTGIAEMVAHGIGDLQTVSARALNAGVDMDMVSEGFVGTLKKSLTEGKITMKTLDTACRRILEAKYKLGLFDDPYKYCDLSRPARDIFTKEHRDAARKIASESFVLLKNEPAKTGQAPLLPLQKKGTVAVIGPLANTRSNMPGTWSVAARLNDYPSLYEGLKEMMAGKVNITYAKGSNLIGDAAYEERATMFGRSLNRDNRTDKELLEEALKVAADADIIVAALGESSEMSGESSSRTDLNIPDVQHTLLEALLKTGKPVVLTLFTGRPLTLTWEQENVPAILNVWFGGSEAAYAIGDVLFGDVNPSGKLTMTFPKNVGQIPLFYNHKNTGRPLQEGKWFEKFRSSYLDVDNEPLYPFGYGLSYTTFQYSDIALSASAMGQDGSITAAVTVTNTGKRDGAEVVQLYIRDLVGSITRPVKELKGFEKIFLKAGESKTVTFKITPELLRFYDYDLKQVAEPGDFDVMIGGDSRNVRSARLTLK</sequence>
<evidence type="ECO:0000256" key="2">
    <source>
        <dbReference type="ARBA" id="ARBA00004418"/>
    </source>
</evidence>
<evidence type="ECO:0000256" key="5">
    <source>
        <dbReference type="ARBA" id="ARBA00022729"/>
    </source>
</evidence>
<gene>
    <name evidence="13" type="primary">bglX</name>
    <name evidence="13" type="ORF">GAQ44_05710</name>
</gene>
<dbReference type="InterPro" id="IPR036881">
    <property type="entry name" value="Glyco_hydro_3_C_sf"/>
</dbReference>
<evidence type="ECO:0000256" key="4">
    <source>
        <dbReference type="ARBA" id="ARBA00012744"/>
    </source>
</evidence>
<evidence type="ECO:0000313" key="14">
    <source>
        <dbReference type="Proteomes" id="UP000487221"/>
    </source>
</evidence>
<dbReference type="PRINTS" id="PR00133">
    <property type="entry name" value="GLHYDRLASE3"/>
</dbReference>
<dbReference type="InterPro" id="IPR019800">
    <property type="entry name" value="Glyco_hydro_3_AS"/>
</dbReference>
<proteinExistence type="inferred from homology"/>
<comment type="caution">
    <text evidence="13">The sequence shown here is derived from an EMBL/GenBank/DDBJ whole genome shotgun (WGS) entry which is preliminary data.</text>
</comment>
<dbReference type="Pfam" id="PF00933">
    <property type="entry name" value="Glyco_hydro_3"/>
    <property type="match status" value="1"/>
</dbReference>
<evidence type="ECO:0000256" key="11">
    <source>
        <dbReference type="SAM" id="SignalP"/>
    </source>
</evidence>
<dbReference type="InterPro" id="IPR002772">
    <property type="entry name" value="Glyco_hydro_3_C"/>
</dbReference>
<dbReference type="Gene3D" id="3.20.20.300">
    <property type="entry name" value="Glycoside hydrolase, family 3, N-terminal domain"/>
    <property type="match status" value="1"/>
</dbReference>
<dbReference type="FunFam" id="2.60.40.10:FF:000495">
    <property type="entry name" value="Periplasmic beta-glucosidase"/>
    <property type="match status" value="1"/>
</dbReference>
<organism evidence="13 14">
    <name type="scientific">Bacteroides uniformis</name>
    <dbReference type="NCBI Taxonomy" id="820"/>
    <lineage>
        <taxon>Bacteria</taxon>
        <taxon>Pseudomonadati</taxon>
        <taxon>Bacteroidota</taxon>
        <taxon>Bacteroidia</taxon>
        <taxon>Bacteroidales</taxon>
        <taxon>Bacteroidaceae</taxon>
        <taxon>Bacteroides</taxon>
    </lineage>
</organism>
<keyword evidence="5 11" id="KW-0732">Signal</keyword>
<comment type="catalytic activity">
    <reaction evidence="1">
        <text>Hydrolysis of terminal, non-reducing beta-D-glucosyl residues with release of beta-D-glucose.</text>
        <dbReference type="EC" id="3.2.1.21"/>
    </reaction>
</comment>
<dbReference type="PANTHER" id="PTHR30620">
    <property type="entry name" value="PERIPLASMIC BETA-GLUCOSIDASE-RELATED"/>
    <property type="match status" value="1"/>
</dbReference>
<dbReference type="Gene3D" id="2.60.40.10">
    <property type="entry name" value="Immunoglobulins"/>
    <property type="match status" value="1"/>
</dbReference>
<keyword evidence="6" id="KW-0574">Periplasm</keyword>
<dbReference type="AlphaFoldDB" id="A0A7J5H767"/>
<dbReference type="SMART" id="SM01217">
    <property type="entry name" value="Fn3_like"/>
    <property type="match status" value="1"/>
</dbReference>
<name>A0A7J5H767_BACUN</name>
<dbReference type="InterPro" id="IPR017853">
    <property type="entry name" value="GH"/>
</dbReference>
<dbReference type="PANTHER" id="PTHR30620:SF16">
    <property type="entry name" value="LYSOSOMAL BETA GLUCOSIDASE"/>
    <property type="match status" value="1"/>
</dbReference>
<dbReference type="NCBIfam" id="NF011678">
    <property type="entry name" value="PRK15098.1"/>
    <property type="match status" value="1"/>
</dbReference>
<dbReference type="PROSITE" id="PS00775">
    <property type="entry name" value="GLYCOSYL_HYDROL_F3"/>
    <property type="match status" value="1"/>
</dbReference>
<feature type="signal peptide" evidence="11">
    <location>
        <begin position="1"/>
        <end position="24"/>
    </location>
</feature>
<keyword evidence="8 10" id="KW-0326">Glycosidase</keyword>
<dbReference type="FunFam" id="3.40.50.1700:FF:000004">
    <property type="entry name" value="Periplasmic beta-glucosidase"/>
    <property type="match status" value="1"/>
</dbReference>
<dbReference type="Pfam" id="PF01915">
    <property type="entry name" value="Glyco_hydro_3_C"/>
    <property type="match status" value="1"/>
</dbReference>
<evidence type="ECO:0000256" key="10">
    <source>
        <dbReference type="RuleBase" id="RU361161"/>
    </source>
</evidence>
<evidence type="ECO:0000256" key="3">
    <source>
        <dbReference type="ARBA" id="ARBA00005336"/>
    </source>
</evidence>
<protein>
    <recommendedName>
        <fullName evidence="9">Periplasmic beta-glucosidase</fullName>
        <ecNumber evidence="4">3.2.1.21</ecNumber>
    </recommendedName>
</protein>
<dbReference type="InterPro" id="IPR036962">
    <property type="entry name" value="Glyco_hydro_3_N_sf"/>
</dbReference>
<evidence type="ECO:0000256" key="7">
    <source>
        <dbReference type="ARBA" id="ARBA00022801"/>
    </source>
</evidence>
<accession>A0A7J5H767</accession>
<dbReference type="GO" id="GO:0042597">
    <property type="term" value="C:periplasmic space"/>
    <property type="evidence" value="ECO:0007669"/>
    <property type="project" value="UniProtKB-SubCell"/>
</dbReference>
<dbReference type="InterPro" id="IPR001764">
    <property type="entry name" value="Glyco_hydro_3_N"/>
</dbReference>
<dbReference type="EMBL" id="WCTY01000008">
    <property type="protein sequence ID" value="KAB4185831.1"/>
    <property type="molecule type" value="Genomic_DNA"/>
</dbReference>
<dbReference type="RefSeq" id="WP_151875283.1">
    <property type="nucleotide sequence ID" value="NZ_WCTY01000008.1"/>
</dbReference>
<reference evidence="13 14" key="1">
    <citation type="journal article" date="2019" name="Nat. Med.">
        <title>A library of human gut bacterial isolates paired with longitudinal multiomics data enables mechanistic microbiome research.</title>
        <authorList>
            <person name="Poyet M."/>
            <person name="Groussin M."/>
            <person name="Gibbons S.M."/>
            <person name="Avila-Pacheco J."/>
            <person name="Jiang X."/>
            <person name="Kearney S.M."/>
            <person name="Perrotta A.R."/>
            <person name="Berdy B."/>
            <person name="Zhao S."/>
            <person name="Lieberman T.D."/>
            <person name="Swanson P.K."/>
            <person name="Smith M."/>
            <person name="Roesemann S."/>
            <person name="Alexander J.E."/>
            <person name="Rich S.A."/>
            <person name="Livny J."/>
            <person name="Vlamakis H."/>
            <person name="Clish C."/>
            <person name="Bullock K."/>
            <person name="Deik A."/>
            <person name="Scott J."/>
            <person name="Pierce K.A."/>
            <person name="Xavier R.J."/>
            <person name="Alm E.J."/>
        </authorList>
    </citation>
    <scope>NUCLEOTIDE SEQUENCE [LARGE SCALE GENOMIC DNA]</scope>
    <source>
        <strain evidence="13 14">BIOML-A19</strain>
    </source>
</reference>
<dbReference type="Pfam" id="PF14310">
    <property type="entry name" value="Fn3-like"/>
    <property type="match status" value="1"/>
</dbReference>
<dbReference type="SUPFAM" id="SSF51445">
    <property type="entry name" value="(Trans)glycosidases"/>
    <property type="match status" value="1"/>
</dbReference>
<dbReference type="Gene3D" id="3.40.50.1700">
    <property type="entry name" value="Glycoside hydrolase family 3 C-terminal domain"/>
    <property type="match status" value="1"/>
</dbReference>
<evidence type="ECO:0000256" key="6">
    <source>
        <dbReference type="ARBA" id="ARBA00022764"/>
    </source>
</evidence>
<evidence type="ECO:0000256" key="9">
    <source>
        <dbReference type="ARBA" id="ARBA00067498"/>
    </source>
</evidence>
<evidence type="ECO:0000256" key="1">
    <source>
        <dbReference type="ARBA" id="ARBA00000448"/>
    </source>
</evidence>
<dbReference type="GO" id="GO:0008422">
    <property type="term" value="F:beta-glucosidase activity"/>
    <property type="evidence" value="ECO:0007669"/>
    <property type="project" value="UniProtKB-EC"/>
</dbReference>
<feature type="domain" description="Fibronectin type III-like" evidence="12">
    <location>
        <begin position="693"/>
        <end position="762"/>
    </location>
</feature>
<dbReference type="InterPro" id="IPR013783">
    <property type="entry name" value="Ig-like_fold"/>
</dbReference>
<keyword evidence="7 10" id="KW-0378">Hydrolase</keyword>
<evidence type="ECO:0000313" key="13">
    <source>
        <dbReference type="EMBL" id="KAB4185831.1"/>
    </source>
</evidence>
<comment type="subcellular location">
    <subcellularLocation>
        <location evidence="2">Periplasm</location>
    </subcellularLocation>
</comment>
<evidence type="ECO:0000259" key="12">
    <source>
        <dbReference type="SMART" id="SM01217"/>
    </source>
</evidence>
<evidence type="ECO:0000256" key="8">
    <source>
        <dbReference type="ARBA" id="ARBA00023295"/>
    </source>
</evidence>
<dbReference type="GO" id="GO:0009251">
    <property type="term" value="P:glucan catabolic process"/>
    <property type="evidence" value="ECO:0007669"/>
    <property type="project" value="TreeGrafter"/>
</dbReference>
<comment type="similarity">
    <text evidence="3 10">Belongs to the glycosyl hydrolase 3 family.</text>
</comment>
<dbReference type="EC" id="3.2.1.21" evidence="4"/>
<dbReference type="SUPFAM" id="SSF52279">
    <property type="entry name" value="Beta-D-glucan exohydrolase, C-terminal domain"/>
    <property type="match status" value="1"/>
</dbReference>
<dbReference type="InterPro" id="IPR051915">
    <property type="entry name" value="Cellulose_Degrad_GH3"/>
</dbReference>
<dbReference type="Proteomes" id="UP000487221">
    <property type="component" value="Unassembled WGS sequence"/>
</dbReference>
<dbReference type="InterPro" id="IPR026891">
    <property type="entry name" value="Fn3-like"/>
</dbReference>